<evidence type="ECO:0000256" key="3">
    <source>
        <dbReference type="SAM" id="SignalP"/>
    </source>
</evidence>
<dbReference type="Pfam" id="PF02321">
    <property type="entry name" value="OEP"/>
    <property type="match status" value="1"/>
</dbReference>
<dbReference type="PANTHER" id="PTHR30203">
    <property type="entry name" value="OUTER MEMBRANE CATION EFFLUX PROTEIN"/>
    <property type="match status" value="1"/>
</dbReference>
<evidence type="ECO:0000256" key="2">
    <source>
        <dbReference type="SAM" id="MobiDB-lite"/>
    </source>
</evidence>
<feature type="region of interest" description="Disordered" evidence="2">
    <location>
        <begin position="213"/>
        <end position="240"/>
    </location>
</feature>
<evidence type="ECO:0000256" key="1">
    <source>
        <dbReference type="ARBA" id="ARBA00007613"/>
    </source>
</evidence>
<sequence length="405" mass="43705">MFPYALRSIVLLLCVASAQALTLDEALVAAQNYAPDLIVSRSGAAAAQSLTLSAGALPDPKLSFAIDNLPLEGEDQYRIGKSMRSIGLMQEFPNAGKRAAERQIATAAWQASSAQYRFAQLNVQRATTLAWLSLYYTQEKAQILDAQVIENQNSLNLSRAAIAGGGTVDSALAAQLETQQLADARDDLKSEVQQARALLARWIGPDHVADSVSGPLPVWQAQPSPEDQSDQFSKQPDLHAASSQISAARAELALMEAGKRPDWGLELALQRSDMGQNQAMVKVSFDLPFFTASRQDPKIAAATANLQRAEAEKTARSAGYRQQYAELNAQGDALTSQLQRLKQQTLPLIQKQTELALAGLQSGKANSNAVLEARKTKRVAQLRALDLTSRLAAIQAQIFFLTGGH</sequence>
<organism evidence="4 5">
    <name type="scientific">Iodobacter violaceini</name>
    <dbReference type="NCBI Taxonomy" id="3044271"/>
    <lineage>
        <taxon>Bacteria</taxon>
        <taxon>Pseudomonadati</taxon>
        <taxon>Pseudomonadota</taxon>
        <taxon>Betaproteobacteria</taxon>
        <taxon>Neisseriales</taxon>
        <taxon>Chitinibacteraceae</taxon>
        <taxon>Iodobacter</taxon>
    </lineage>
</organism>
<comment type="similarity">
    <text evidence="1">Belongs to the outer membrane factor (OMF) (TC 1.B.17) family.</text>
</comment>
<dbReference type="EMBL" id="JAAOLX010000008">
    <property type="protein sequence ID" value="NHQ87735.1"/>
    <property type="molecule type" value="Genomic_DNA"/>
</dbReference>
<feature type="compositionally biased region" description="Polar residues" evidence="2">
    <location>
        <begin position="221"/>
        <end position="234"/>
    </location>
</feature>
<dbReference type="RefSeq" id="WP_166828524.1">
    <property type="nucleotide sequence ID" value="NZ_JAAOLX010000008.1"/>
</dbReference>
<evidence type="ECO:0000313" key="4">
    <source>
        <dbReference type="EMBL" id="NHQ87735.1"/>
    </source>
</evidence>
<accession>A0ABX0KZB8</accession>
<dbReference type="SUPFAM" id="SSF56954">
    <property type="entry name" value="Outer membrane efflux proteins (OEP)"/>
    <property type="match status" value="1"/>
</dbReference>
<protein>
    <submittedName>
        <fullName evidence="4">TolC family protein</fullName>
    </submittedName>
</protein>
<dbReference type="InterPro" id="IPR003423">
    <property type="entry name" value="OMP_efflux"/>
</dbReference>
<reference evidence="4 5" key="1">
    <citation type="submission" date="2020-03" db="EMBL/GenBank/DDBJ databases">
        <title>Draft genome sequence of environmentally isolated violet-colored cultures.</title>
        <authorList>
            <person name="Wilson H.S."/>
        </authorList>
    </citation>
    <scope>NUCLEOTIDE SEQUENCE [LARGE SCALE GENOMIC DNA]</scope>
    <source>
        <strain evidence="4 5">HSC-16F04</strain>
    </source>
</reference>
<evidence type="ECO:0000313" key="5">
    <source>
        <dbReference type="Proteomes" id="UP000712570"/>
    </source>
</evidence>
<gene>
    <name evidence="4" type="ORF">HA050_16580</name>
</gene>
<proteinExistence type="inferred from homology"/>
<feature type="signal peptide" evidence="3">
    <location>
        <begin position="1"/>
        <end position="20"/>
    </location>
</feature>
<dbReference type="Proteomes" id="UP000712570">
    <property type="component" value="Unassembled WGS sequence"/>
</dbReference>
<keyword evidence="3" id="KW-0732">Signal</keyword>
<name>A0ABX0KZB8_9NEIS</name>
<dbReference type="Gene3D" id="1.20.1600.10">
    <property type="entry name" value="Outer membrane efflux proteins (OEP)"/>
    <property type="match status" value="1"/>
</dbReference>
<feature type="chain" id="PRO_5047543789" evidence="3">
    <location>
        <begin position="21"/>
        <end position="405"/>
    </location>
</feature>
<keyword evidence="5" id="KW-1185">Reference proteome</keyword>
<dbReference type="PANTHER" id="PTHR30203:SF24">
    <property type="entry name" value="BLR4935 PROTEIN"/>
    <property type="match status" value="1"/>
</dbReference>
<comment type="caution">
    <text evidence="4">The sequence shown here is derived from an EMBL/GenBank/DDBJ whole genome shotgun (WGS) entry which is preliminary data.</text>
</comment>
<dbReference type="InterPro" id="IPR010131">
    <property type="entry name" value="MdtP/NodT-like"/>
</dbReference>